<dbReference type="Pfam" id="PF00356">
    <property type="entry name" value="LacI"/>
    <property type="match status" value="1"/>
</dbReference>
<organism evidence="5 6">
    <name type="scientific">Rhodococcoides corynebacterioides</name>
    <dbReference type="NCBI Taxonomy" id="53972"/>
    <lineage>
        <taxon>Bacteria</taxon>
        <taxon>Bacillati</taxon>
        <taxon>Actinomycetota</taxon>
        <taxon>Actinomycetes</taxon>
        <taxon>Mycobacteriales</taxon>
        <taxon>Nocardiaceae</taxon>
        <taxon>Rhodococcoides</taxon>
    </lineage>
</organism>
<evidence type="ECO:0000256" key="2">
    <source>
        <dbReference type="ARBA" id="ARBA00023125"/>
    </source>
</evidence>
<dbReference type="SUPFAM" id="SSF53822">
    <property type="entry name" value="Periplasmic binding protein-like I"/>
    <property type="match status" value="1"/>
</dbReference>
<evidence type="ECO:0000256" key="3">
    <source>
        <dbReference type="ARBA" id="ARBA00023163"/>
    </source>
</evidence>
<dbReference type="SMART" id="SM00354">
    <property type="entry name" value="HTH_LACI"/>
    <property type="match status" value="1"/>
</dbReference>
<dbReference type="Gene3D" id="3.40.50.2300">
    <property type="match status" value="2"/>
</dbReference>
<dbReference type="EMBL" id="JAFBBK010000001">
    <property type="protein sequence ID" value="MBM7415499.1"/>
    <property type="molecule type" value="Genomic_DNA"/>
</dbReference>
<keyword evidence="6" id="KW-1185">Reference proteome</keyword>
<evidence type="ECO:0000259" key="4">
    <source>
        <dbReference type="PROSITE" id="PS50932"/>
    </source>
</evidence>
<keyword evidence="3" id="KW-0804">Transcription</keyword>
<keyword evidence="2 5" id="KW-0238">DNA-binding</keyword>
<dbReference type="InterPro" id="IPR028082">
    <property type="entry name" value="Peripla_BP_I"/>
</dbReference>
<dbReference type="PROSITE" id="PS50932">
    <property type="entry name" value="HTH_LACI_2"/>
    <property type="match status" value="1"/>
</dbReference>
<proteinExistence type="predicted"/>
<dbReference type="Proteomes" id="UP000703038">
    <property type="component" value="Unassembled WGS sequence"/>
</dbReference>
<dbReference type="PANTHER" id="PTHR30146:SF153">
    <property type="entry name" value="LACTOSE OPERON REPRESSOR"/>
    <property type="match status" value="1"/>
</dbReference>
<protein>
    <submittedName>
        <fullName evidence="5">DNA-binding LacI/PurR family transcriptional regulator</fullName>
    </submittedName>
</protein>
<name>A0ABS2KU76_9NOCA</name>
<dbReference type="GO" id="GO:0003677">
    <property type="term" value="F:DNA binding"/>
    <property type="evidence" value="ECO:0007669"/>
    <property type="project" value="UniProtKB-KW"/>
</dbReference>
<comment type="caution">
    <text evidence="5">The sequence shown here is derived from an EMBL/GenBank/DDBJ whole genome shotgun (WGS) entry which is preliminary data.</text>
</comment>
<dbReference type="InterPro" id="IPR010982">
    <property type="entry name" value="Lambda_DNA-bd_dom_sf"/>
</dbReference>
<dbReference type="InterPro" id="IPR046335">
    <property type="entry name" value="LacI/GalR-like_sensor"/>
</dbReference>
<evidence type="ECO:0000313" key="6">
    <source>
        <dbReference type="Proteomes" id="UP000703038"/>
    </source>
</evidence>
<dbReference type="SUPFAM" id="SSF47413">
    <property type="entry name" value="lambda repressor-like DNA-binding domains"/>
    <property type="match status" value="1"/>
</dbReference>
<feature type="domain" description="HTH lacI-type" evidence="4">
    <location>
        <begin position="1"/>
        <end position="57"/>
    </location>
</feature>
<dbReference type="InterPro" id="IPR000843">
    <property type="entry name" value="HTH_LacI"/>
</dbReference>
<reference evidence="5 6" key="1">
    <citation type="submission" date="2021-01" db="EMBL/GenBank/DDBJ databases">
        <title>Genomics of switchgrass bacterial isolates.</title>
        <authorList>
            <person name="Shade A."/>
        </authorList>
    </citation>
    <scope>NUCLEOTIDE SEQUENCE [LARGE SCALE GENOMIC DNA]</scope>
    <source>
        <strain evidence="5 6">PvP111</strain>
    </source>
</reference>
<dbReference type="CDD" id="cd01392">
    <property type="entry name" value="HTH_LacI"/>
    <property type="match status" value="1"/>
</dbReference>
<dbReference type="PANTHER" id="PTHR30146">
    <property type="entry name" value="LACI-RELATED TRANSCRIPTIONAL REPRESSOR"/>
    <property type="match status" value="1"/>
</dbReference>
<evidence type="ECO:0000256" key="1">
    <source>
        <dbReference type="ARBA" id="ARBA00023015"/>
    </source>
</evidence>
<dbReference type="Pfam" id="PF13377">
    <property type="entry name" value="Peripla_BP_3"/>
    <property type="match status" value="1"/>
</dbReference>
<accession>A0ABS2KU76</accession>
<sequence>MTSRDVASAAGVSQTTVSFVLNGRDDQGISAETRDHVLAKARALGYVPSAAARSLRTGTSGVVLVLLPDMPVTHAMEEFKVELSTALARSDLSCVYFHQSDERQRSDTELWQQVNPAVVVAFGHLDSVSTAALDRAGVPLIDDVFGSKSVDHIGLDQSAISTLQVRHLVAKGHQRIAYASPSDSREARFSEPRLEGARRACAEAGVDLVAVRSSEVRREDAREAVDEMMRTHTTAVAAYNDLIALSIIDSCRERSLAVPTDLAVIGVDDLAVSSLVQPRLTTVAFGLGAYAAHLASTIVTRLPFVRSVDTHDTGRPAELLSVIERQST</sequence>
<dbReference type="CDD" id="cd06267">
    <property type="entry name" value="PBP1_LacI_sugar_binding-like"/>
    <property type="match status" value="1"/>
</dbReference>
<dbReference type="Gene3D" id="1.10.260.40">
    <property type="entry name" value="lambda repressor-like DNA-binding domains"/>
    <property type="match status" value="1"/>
</dbReference>
<dbReference type="RefSeq" id="WP_204868540.1">
    <property type="nucleotide sequence ID" value="NZ_JAFBBK010000001.1"/>
</dbReference>
<keyword evidence="1" id="KW-0805">Transcription regulation</keyword>
<evidence type="ECO:0000313" key="5">
    <source>
        <dbReference type="EMBL" id="MBM7415499.1"/>
    </source>
</evidence>
<gene>
    <name evidence="5" type="ORF">JOE42_002232</name>
</gene>